<protein>
    <submittedName>
        <fullName evidence="3">Uncharacterized protein</fullName>
    </submittedName>
</protein>
<comment type="caution">
    <text evidence="3">The sequence shown here is derived from an EMBL/GenBank/DDBJ whole genome shotgun (WGS) entry which is preliminary data.</text>
</comment>
<keyword evidence="2" id="KW-0472">Membrane</keyword>
<dbReference type="EMBL" id="RBAL01000017">
    <property type="protein sequence ID" value="RKN38504.1"/>
    <property type="molecule type" value="Genomic_DNA"/>
</dbReference>
<keyword evidence="2" id="KW-0812">Transmembrane</keyword>
<reference evidence="3 4" key="1">
    <citation type="journal article" date="2014" name="Int. J. Syst. Evol. Microbiol.">
        <title>Streptomyces hoynatensis sp. nov., isolated from deep marine sediment.</title>
        <authorList>
            <person name="Veyisoglu A."/>
            <person name="Sahin N."/>
        </authorList>
    </citation>
    <scope>NUCLEOTIDE SEQUENCE [LARGE SCALE GENOMIC DNA]</scope>
    <source>
        <strain evidence="3 4">KCTC 29097</strain>
    </source>
</reference>
<evidence type="ECO:0000313" key="3">
    <source>
        <dbReference type="EMBL" id="RKN38504.1"/>
    </source>
</evidence>
<evidence type="ECO:0000256" key="2">
    <source>
        <dbReference type="SAM" id="Phobius"/>
    </source>
</evidence>
<dbReference type="AlphaFoldDB" id="A0A3A9YSP3"/>
<proteinExistence type="predicted"/>
<evidence type="ECO:0000313" key="4">
    <source>
        <dbReference type="Proteomes" id="UP000272474"/>
    </source>
</evidence>
<evidence type="ECO:0000256" key="1">
    <source>
        <dbReference type="SAM" id="MobiDB-lite"/>
    </source>
</evidence>
<feature type="transmembrane region" description="Helical" evidence="2">
    <location>
        <begin position="28"/>
        <end position="48"/>
    </location>
</feature>
<sequence length="230" mass="24081">MAESVVPGPAPVEQVMRRGRALRARRRLAVVSAATACVLAVALAVGLAEWPAGAGPEEAGGSGGTAPPAAQATPPGTPSPSAGGGLVEVRPYERVVINRETVLGLLPEGEQNYVITSPQYYAQQIEDAKRFPGNNVRPGSIGAGLLEDQNGARLIEGVWRLDETPARIMIEPEGEDTAYPATMVMLAGEPDWGVFYFDAARSPSLPPDFDVTAYDEHGRVLAVTQGPGSP</sequence>
<keyword evidence="2" id="KW-1133">Transmembrane helix</keyword>
<dbReference type="Proteomes" id="UP000272474">
    <property type="component" value="Unassembled WGS sequence"/>
</dbReference>
<organism evidence="3 4">
    <name type="scientific">Streptomyces hoynatensis</name>
    <dbReference type="NCBI Taxonomy" id="1141874"/>
    <lineage>
        <taxon>Bacteria</taxon>
        <taxon>Bacillati</taxon>
        <taxon>Actinomycetota</taxon>
        <taxon>Actinomycetes</taxon>
        <taxon>Kitasatosporales</taxon>
        <taxon>Streptomycetaceae</taxon>
        <taxon>Streptomyces</taxon>
    </lineage>
</organism>
<feature type="compositionally biased region" description="Low complexity" evidence="1">
    <location>
        <begin position="65"/>
        <end position="74"/>
    </location>
</feature>
<feature type="region of interest" description="Disordered" evidence="1">
    <location>
        <begin position="56"/>
        <end position="85"/>
    </location>
</feature>
<accession>A0A3A9YSP3</accession>
<name>A0A3A9YSP3_9ACTN</name>
<gene>
    <name evidence="3" type="ORF">D7294_23800</name>
</gene>
<keyword evidence="4" id="KW-1185">Reference proteome</keyword>